<dbReference type="EMBL" id="CAXLJM020000030">
    <property type="protein sequence ID" value="CAL8097822.1"/>
    <property type="molecule type" value="Genomic_DNA"/>
</dbReference>
<reference evidence="3 4" key="1">
    <citation type="submission" date="2024-08" db="EMBL/GenBank/DDBJ databases">
        <authorList>
            <person name="Cucini C."/>
            <person name="Frati F."/>
        </authorList>
    </citation>
    <scope>NUCLEOTIDE SEQUENCE [LARGE SCALE GENOMIC DNA]</scope>
</reference>
<protein>
    <submittedName>
        <fullName evidence="3">Uncharacterized protein</fullName>
    </submittedName>
</protein>
<keyword evidence="2" id="KW-0472">Membrane</keyword>
<evidence type="ECO:0000313" key="3">
    <source>
        <dbReference type="EMBL" id="CAL8097822.1"/>
    </source>
</evidence>
<organism evidence="3 4">
    <name type="scientific">Orchesella dallaii</name>
    <dbReference type="NCBI Taxonomy" id="48710"/>
    <lineage>
        <taxon>Eukaryota</taxon>
        <taxon>Metazoa</taxon>
        <taxon>Ecdysozoa</taxon>
        <taxon>Arthropoda</taxon>
        <taxon>Hexapoda</taxon>
        <taxon>Collembola</taxon>
        <taxon>Entomobryomorpha</taxon>
        <taxon>Entomobryoidea</taxon>
        <taxon>Orchesellidae</taxon>
        <taxon>Orchesellinae</taxon>
        <taxon>Orchesella</taxon>
    </lineage>
</organism>
<keyword evidence="2" id="KW-1133">Transmembrane helix</keyword>
<proteinExistence type="predicted"/>
<dbReference type="Proteomes" id="UP001642540">
    <property type="component" value="Unassembled WGS sequence"/>
</dbReference>
<evidence type="ECO:0000256" key="1">
    <source>
        <dbReference type="SAM" id="MobiDB-lite"/>
    </source>
</evidence>
<feature type="transmembrane region" description="Helical" evidence="2">
    <location>
        <begin position="89"/>
        <end position="110"/>
    </location>
</feature>
<comment type="caution">
    <text evidence="3">The sequence shown here is derived from an EMBL/GenBank/DDBJ whole genome shotgun (WGS) entry which is preliminary data.</text>
</comment>
<keyword evidence="4" id="KW-1185">Reference proteome</keyword>
<name>A0ABP1QC41_9HEXA</name>
<feature type="region of interest" description="Disordered" evidence="1">
    <location>
        <begin position="142"/>
        <end position="166"/>
    </location>
</feature>
<feature type="transmembrane region" description="Helical" evidence="2">
    <location>
        <begin position="116"/>
        <end position="134"/>
    </location>
</feature>
<keyword evidence="2" id="KW-0812">Transmembrane</keyword>
<gene>
    <name evidence="3" type="ORF">ODALV1_LOCUS9753</name>
</gene>
<accession>A0ABP1QC41</accession>
<sequence>MNTSKGGARCVTANSENISQIPEMGTLTVKEREYLAFESTAFSFISLLLTAPQVFSAVLLIKATDNGVKGAEVFGLIDHHAQIQLRYTIFQVLLVGASYYLNGFCSIFYLATGDGAFNSVLLLILSMFLCDFYLEECRNNEGDLEAQRKSSEKEKKVDENKKDMQK</sequence>
<evidence type="ECO:0000313" key="4">
    <source>
        <dbReference type="Proteomes" id="UP001642540"/>
    </source>
</evidence>
<evidence type="ECO:0000256" key="2">
    <source>
        <dbReference type="SAM" id="Phobius"/>
    </source>
</evidence>